<feature type="region of interest" description="Disordered" evidence="1">
    <location>
        <begin position="24"/>
        <end position="59"/>
    </location>
</feature>
<accession>A0AA37BZE8</accession>
<evidence type="ECO:0000313" key="2">
    <source>
        <dbReference type="EMBL" id="GHI47662.1"/>
    </source>
</evidence>
<evidence type="ECO:0000313" key="3">
    <source>
        <dbReference type="Proteomes" id="UP001051844"/>
    </source>
</evidence>
<evidence type="ECO:0000256" key="1">
    <source>
        <dbReference type="SAM" id="MobiDB-lite"/>
    </source>
</evidence>
<proteinExistence type="predicted"/>
<dbReference type="AlphaFoldDB" id="A0AA37BZE8"/>
<sequence length="59" mass="6426">MEMPEAMYPMTALTRGVCGAHRSRRKIFPAPRRNRMDSATPEPGSVVADGTTPGRVPLT</sequence>
<dbReference type="Proteomes" id="UP001051844">
    <property type="component" value="Unassembled WGS sequence"/>
</dbReference>
<comment type="caution">
    <text evidence="2">The sequence shown here is derived from an EMBL/GenBank/DDBJ whole genome shotgun (WGS) entry which is preliminary data.</text>
</comment>
<name>A0AA37BZE8_9ACTN</name>
<protein>
    <submittedName>
        <fullName evidence="2">Uncharacterized protein</fullName>
    </submittedName>
</protein>
<gene>
    <name evidence="2" type="ORF">ScoT_38360</name>
</gene>
<dbReference type="EMBL" id="BNDZ01000005">
    <property type="protein sequence ID" value="GHI47662.1"/>
    <property type="molecule type" value="Genomic_DNA"/>
</dbReference>
<reference evidence="2" key="1">
    <citation type="submission" date="2022-09" db="EMBL/GenBank/DDBJ databases">
        <title>Whole genome shotgun sequence of Streptomyces albidoflavus NBRC 12854.</title>
        <authorList>
            <person name="Komaki H."/>
            <person name="Tamura T."/>
        </authorList>
    </citation>
    <scope>NUCLEOTIDE SEQUENCE</scope>
    <source>
        <strain evidence="2">NBRC 12854</strain>
    </source>
</reference>
<organism evidence="2 3">
    <name type="scientific">Streptomyces albidoflavus</name>
    <dbReference type="NCBI Taxonomy" id="1886"/>
    <lineage>
        <taxon>Bacteria</taxon>
        <taxon>Bacillati</taxon>
        <taxon>Actinomycetota</taxon>
        <taxon>Actinomycetes</taxon>
        <taxon>Kitasatosporales</taxon>
        <taxon>Streptomycetaceae</taxon>
        <taxon>Streptomyces</taxon>
        <taxon>Streptomyces albidoflavus group</taxon>
    </lineage>
</organism>